<feature type="transmembrane region" description="Helical" evidence="9">
    <location>
        <begin position="160"/>
        <end position="179"/>
    </location>
</feature>
<dbReference type="PIRSF" id="PIRSF037434">
    <property type="entry name" value="STHK_ChrS"/>
    <property type="match status" value="1"/>
</dbReference>
<evidence type="ECO:0000256" key="2">
    <source>
        <dbReference type="ARBA" id="ARBA00012438"/>
    </source>
</evidence>
<feature type="transmembrane region" description="Helical" evidence="9">
    <location>
        <begin position="49"/>
        <end position="68"/>
    </location>
</feature>
<dbReference type="InterPro" id="IPR050482">
    <property type="entry name" value="Sensor_HK_TwoCompSys"/>
</dbReference>
<name>A0A916JUM2_9MICO</name>
<dbReference type="PANTHER" id="PTHR24421:SF10">
    <property type="entry name" value="NITRATE_NITRITE SENSOR PROTEIN NARQ"/>
    <property type="match status" value="1"/>
</dbReference>
<evidence type="ECO:0000256" key="5">
    <source>
        <dbReference type="ARBA" id="ARBA00022741"/>
    </source>
</evidence>
<keyword evidence="6" id="KW-0418">Kinase</keyword>
<evidence type="ECO:0000313" key="11">
    <source>
        <dbReference type="EMBL" id="CAG7604087.1"/>
    </source>
</evidence>
<keyword evidence="9" id="KW-1133">Transmembrane helix</keyword>
<dbReference type="InterPro" id="IPR017205">
    <property type="entry name" value="Sig_transdc_His_kinase_ChrS"/>
</dbReference>
<keyword evidence="7" id="KW-0067">ATP-binding</keyword>
<dbReference type="GO" id="GO:0000155">
    <property type="term" value="F:phosphorelay sensor kinase activity"/>
    <property type="evidence" value="ECO:0007669"/>
    <property type="project" value="InterPro"/>
</dbReference>
<keyword evidence="5" id="KW-0547">Nucleotide-binding</keyword>
<feature type="domain" description="Histidine kinase" evidence="10">
    <location>
        <begin position="321"/>
        <end position="420"/>
    </location>
</feature>
<evidence type="ECO:0000256" key="4">
    <source>
        <dbReference type="ARBA" id="ARBA00022679"/>
    </source>
</evidence>
<sequence length="436" mass="46408">MNFPGADGVDSPGAVAAPPRHPLRWWDLGVLATLALMAGIGTVEILNGVAPATPALGVLALLLVWYAALGRPALRCAVLEQPARHGDYAYLAGLVLLVGLAVAVLPSYATLQVIAYPTIWTIVARYRNAVLWSAVLALATGTGYVIALSTPGKVDGLAEAAVIALLSFVFAVAMGTWITRIFEQGERYRKVAEQLRRTQAEVSELSQAAGAAAERERMSRELHDTLTQTLTGLVMLGEQADRALAAGQVDRARERLGRVQAASRAAVEEARALVATTQPLGDGGLEEAIDRVASRLRDDTGLRVRCGIERLPLDREQQVVLLRATQEGLANARRHAQAHAVVVALRRDGADVLLTVDDDGIGSDVRMDGRECDAASAAPSTSGFGLTGLSDRVRLAGGHVRFGSHEGGGSRLAVRLPLADGLEQELEQERKQERWA</sequence>
<dbReference type="InterPro" id="IPR005467">
    <property type="entry name" value="His_kinase_dom"/>
</dbReference>
<reference evidence="11" key="1">
    <citation type="submission" date="2021-06" db="EMBL/GenBank/DDBJ databases">
        <authorList>
            <person name="Criscuolo A."/>
        </authorList>
    </citation>
    <scope>NUCLEOTIDE SEQUENCE</scope>
    <source>
        <strain evidence="11">CIP111803</strain>
    </source>
</reference>
<evidence type="ECO:0000313" key="12">
    <source>
        <dbReference type="Proteomes" id="UP000693892"/>
    </source>
</evidence>
<evidence type="ECO:0000256" key="3">
    <source>
        <dbReference type="ARBA" id="ARBA00022553"/>
    </source>
</evidence>
<dbReference type="PROSITE" id="PS50109">
    <property type="entry name" value="HIS_KIN"/>
    <property type="match status" value="1"/>
</dbReference>
<dbReference type="InterPro" id="IPR011712">
    <property type="entry name" value="Sig_transdc_His_kin_sub3_dim/P"/>
</dbReference>
<dbReference type="CDD" id="cd16917">
    <property type="entry name" value="HATPase_UhpB-NarQ-NarX-like"/>
    <property type="match status" value="1"/>
</dbReference>
<feature type="transmembrane region" description="Helical" evidence="9">
    <location>
        <begin position="129"/>
        <end position="148"/>
    </location>
</feature>
<dbReference type="RefSeq" id="WP_236021869.1">
    <property type="nucleotide sequence ID" value="NZ_CAJVAP010000006.1"/>
</dbReference>
<evidence type="ECO:0000256" key="1">
    <source>
        <dbReference type="ARBA" id="ARBA00000085"/>
    </source>
</evidence>
<keyword evidence="3" id="KW-0597">Phosphoprotein</keyword>
<dbReference type="GO" id="GO:0016020">
    <property type="term" value="C:membrane"/>
    <property type="evidence" value="ECO:0007669"/>
    <property type="project" value="InterPro"/>
</dbReference>
<organism evidence="11 12">
    <name type="scientific">Leucobacter soli</name>
    <dbReference type="NCBI Taxonomy" id="2812850"/>
    <lineage>
        <taxon>Bacteria</taxon>
        <taxon>Bacillati</taxon>
        <taxon>Actinomycetota</taxon>
        <taxon>Actinomycetes</taxon>
        <taxon>Micrococcales</taxon>
        <taxon>Microbacteriaceae</taxon>
        <taxon>Leucobacter</taxon>
    </lineage>
</organism>
<dbReference type="PANTHER" id="PTHR24421">
    <property type="entry name" value="NITRATE/NITRITE SENSOR PROTEIN NARX-RELATED"/>
    <property type="match status" value="1"/>
</dbReference>
<keyword evidence="9" id="KW-0472">Membrane</keyword>
<dbReference type="EC" id="2.7.13.3" evidence="2"/>
<dbReference type="Pfam" id="PF02518">
    <property type="entry name" value="HATPase_c"/>
    <property type="match status" value="1"/>
</dbReference>
<evidence type="ECO:0000256" key="7">
    <source>
        <dbReference type="ARBA" id="ARBA00022840"/>
    </source>
</evidence>
<keyword evidence="4" id="KW-0808">Transferase</keyword>
<evidence type="ECO:0000256" key="8">
    <source>
        <dbReference type="ARBA" id="ARBA00023012"/>
    </source>
</evidence>
<evidence type="ECO:0000259" key="10">
    <source>
        <dbReference type="PROSITE" id="PS50109"/>
    </source>
</evidence>
<dbReference type="SMART" id="SM00387">
    <property type="entry name" value="HATPase_c"/>
    <property type="match status" value="1"/>
</dbReference>
<dbReference type="Pfam" id="PF07730">
    <property type="entry name" value="HisKA_3"/>
    <property type="match status" value="1"/>
</dbReference>
<keyword evidence="12" id="KW-1185">Reference proteome</keyword>
<protein>
    <recommendedName>
        <fullName evidence="2">histidine kinase</fullName>
        <ecNumber evidence="2">2.7.13.3</ecNumber>
    </recommendedName>
</protein>
<comment type="caution">
    <text evidence="11">The sequence shown here is derived from an EMBL/GenBank/DDBJ whole genome shotgun (WGS) entry which is preliminary data.</text>
</comment>
<dbReference type="InterPro" id="IPR003594">
    <property type="entry name" value="HATPase_dom"/>
</dbReference>
<feature type="transmembrane region" description="Helical" evidence="9">
    <location>
        <begin position="88"/>
        <end position="109"/>
    </location>
</feature>
<dbReference type="Proteomes" id="UP000693892">
    <property type="component" value="Unassembled WGS sequence"/>
</dbReference>
<dbReference type="GO" id="GO:0046983">
    <property type="term" value="F:protein dimerization activity"/>
    <property type="evidence" value="ECO:0007669"/>
    <property type="project" value="InterPro"/>
</dbReference>
<proteinExistence type="predicted"/>
<accession>A0A916JUM2</accession>
<comment type="catalytic activity">
    <reaction evidence="1">
        <text>ATP + protein L-histidine = ADP + protein N-phospho-L-histidine.</text>
        <dbReference type="EC" id="2.7.13.3"/>
    </reaction>
</comment>
<keyword evidence="8" id="KW-0902">Two-component regulatory system</keyword>
<evidence type="ECO:0000256" key="9">
    <source>
        <dbReference type="SAM" id="Phobius"/>
    </source>
</evidence>
<feature type="transmembrane region" description="Helical" evidence="9">
    <location>
        <begin position="25"/>
        <end position="43"/>
    </location>
</feature>
<gene>
    <name evidence="11" type="ORF">LEUCIP111803_00700</name>
</gene>
<dbReference type="GO" id="GO:0005524">
    <property type="term" value="F:ATP binding"/>
    <property type="evidence" value="ECO:0007669"/>
    <property type="project" value="UniProtKB-KW"/>
</dbReference>
<dbReference type="EMBL" id="CAJVAP010000006">
    <property type="protein sequence ID" value="CAG7604087.1"/>
    <property type="molecule type" value="Genomic_DNA"/>
</dbReference>
<dbReference type="AlphaFoldDB" id="A0A916JUM2"/>
<evidence type="ECO:0000256" key="6">
    <source>
        <dbReference type="ARBA" id="ARBA00022777"/>
    </source>
</evidence>
<keyword evidence="9" id="KW-0812">Transmembrane</keyword>